<dbReference type="InParanoid" id="A0A0C3DHS6"/>
<reference evidence="1 2" key="1">
    <citation type="submission" date="2014-04" db="EMBL/GenBank/DDBJ databases">
        <authorList>
            <consortium name="DOE Joint Genome Institute"/>
            <person name="Kuo A."/>
            <person name="Kohler A."/>
            <person name="Nagy L.G."/>
            <person name="Floudas D."/>
            <person name="Copeland A."/>
            <person name="Barry K.W."/>
            <person name="Cichocki N."/>
            <person name="Veneault-Fourrey C."/>
            <person name="LaButti K."/>
            <person name="Lindquist E.A."/>
            <person name="Lipzen A."/>
            <person name="Lundell T."/>
            <person name="Morin E."/>
            <person name="Murat C."/>
            <person name="Sun H."/>
            <person name="Tunlid A."/>
            <person name="Henrissat B."/>
            <person name="Grigoriev I.V."/>
            <person name="Hibbett D.S."/>
            <person name="Martin F."/>
            <person name="Nordberg H.P."/>
            <person name="Cantor M.N."/>
            <person name="Hua S.X."/>
        </authorList>
    </citation>
    <scope>NUCLEOTIDE SEQUENCE [LARGE SCALE GENOMIC DNA]</scope>
    <source>
        <strain evidence="1 2">Foug A</strain>
    </source>
</reference>
<dbReference type="STRING" id="1036808.A0A0C3DHS6"/>
<dbReference type="OrthoDB" id="3199698at2759"/>
<dbReference type="EMBL" id="KN822131">
    <property type="protein sequence ID" value="KIM55586.1"/>
    <property type="molecule type" value="Genomic_DNA"/>
</dbReference>
<evidence type="ECO:0000313" key="1">
    <source>
        <dbReference type="EMBL" id="KIM55586.1"/>
    </source>
</evidence>
<organism evidence="1 2">
    <name type="scientific">Scleroderma citrinum Foug A</name>
    <dbReference type="NCBI Taxonomy" id="1036808"/>
    <lineage>
        <taxon>Eukaryota</taxon>
        <taxon>Fungi</taxon>
        <taxon>Dikarya</taxon>
        <taxon>Basidiomycota</taxon>
        <taxon>Agaricomycotina</taxon>
        <taxon>Agaricomycetes</taxon>
        <taxon>Agaricomycetidae</taxon>
        <taxon>Boletales</taxon>
        <taxon>Sclerodermatineae</taxon>
        <taxon>Sclerodermataceae</taxon>
        <taxon>Scleroderma</taxon>
    </lineage>
</organism>
<evidence type="ECO:0000313" key="2">
    <source>
        <dbReference type="Proteomes" id="UP000053989"/>
    </source>
</evidence>
<dbReference type="Proteomes" id="UP000053989">
    <property type="component" value="Unassembled WGS sequence"/>
</dbReference>
<sequence length="129" mass="14461">VPDKMVQAISAFLDFCYLACQSSLDEGDLVAMENALNCWEEKRTIFVETGVHPNGISIPHLHSLKYYISCIQDFGAPNGLCSSITESKHIHAVKRPWQHSNHHEALGQMLLTNQRPHKLAHFQATHAGM</sequence>
<accession>A0A0C3DHS6</accession>
<dbReference type="AlphaFoldDB" id="A0A0C3DHS6"/>
<name>A0A0C3DHS6_9AGAM</name>
<feature type="non-terminal residue" evidence="1">
    <location>
        <position position="1"/>
    </location>
</feature>
<dbReference type="HOGENOM" id="CLU_006344_6_2_1"/>
<reference evidence="2" key="2">
    <citation type="submission" date="2015-01" db="EMBL/GenBank/DDBJ databases">
        <title>Evolutionary Origins and Diversification of the Mycorrhizal Mutualists.</title>
        <authorList>
            <consortium name="DOE Joint Genome Institute"/>
            <consortium name="Mycorrhizal Genomics Consortium"/>
            <person name="Kohler A."/>
            <person name="Kuo A."/>
            <person name="Nagy L.G."/>
            <person name="Floudas D."/>
            <person name="Copeland A."/>
            <person name="Barry K.W."/>
            <person name="Cichocki N."/>
            <person name="Veneault-Fourrey C."/>
            <person name="LaButti K."/>
            <person name="Lindquist E.A."/>
            <person name="Lipzen A."/>
            <person name="Lundell T."/>
            <person name="Morin E."/>
            <person name="Murat C."/>
            <person name="Riley R."/>
            <person name="Ohm R."/>
            <person name="Sun H."/>
            <person name="Tunlid A."/>
            <person name="Henrissat B."/>
            <person name="Grigoriev I.V."/>
            <person name="Hibbett D.S."/>
            <person name="Martin F."/>
        </authorList>
    </citation>
    <scope>NUCLEOTIDE SEQUENCE [LARGE SCALE GENOMIC DNA]</scope>
    <source>
        <strain evidence="2">Foug A</strain>
    </source>
</reference>
<proteinExistence type="predicted"/>
<keyword evidence="2" id="KW-1185">Reference proteome</keyword>
<gene>
    <name evidence="1" type="ORF">SCLCIDRAFT_134330</name>
</gene>
<protein>
    <submittedName>
        <fullName evidence="1">Uncharacterized protein</fullName>
    </submittedName>
</protein>